<proteinExistence type="predicted"/>
<protein>
    <submittedName>
        <fullName evidence="1">15891_t:CDS:1</fullName>
    </submittedName>
</protein>
<sequence length="366" mass="42102">MTKPTKPFDDEFRLLTDVVVLFGYQLLHVNKDELLPQALKYLNSDALPLSPVELVSAPNSDIVTLSIGKLNNIINNLAQNADKMFQQSIDQLKALLRMDAGWQIKLPNGKVLTIFSPTKDYKHSKAWQQSVVRQINALVEYTRSNLKSPHVLAIVLLLVLVTYSVTDLYQIYNECKIMENLSKNEKEDFFNCLNDIVKVLTKICDDLNNRNIGRFYELLQTLIRKTTNLTKKIDKSKVEIEKRIRELQKEESDRTVLRNIWPAESLLAPHTFFWNTFNMVERAVGIFSGTTTAGAAIILTISANKLTQIQAKQKEVLNNITNLNKKLLDILEEVKCLKYEPINHEVLRIQFDGYKESLQEFQTLFK</sequence>
<gene>
    <name evidence="1" type="ORF">FCALED_LOCUS5642</name>
</gene>
<evidence type="ECO:0000313" key="1">
    <source>
        <dbReference type="EMBL" id="CAG8541068.1"/>
    </source>
</evidence>
<keyword evidence="2" id="KW-1185">Reference proteome</keyword>
<dbReference type="AlphaFoldDB" id="A0A9N9FLC3"/>
<dbReference type="InterPro" id="IPR016024">
    <property type="entry name" value="ARM-type_fold"/>
</dbReference>
<dbReference type="EMBL" id="CAJVPQ010001250">
    <property type="protein sequence ID" value="CAG8541068.1"/>
    <property type="molecule type" value="Genomic_DNA"/>
</dbReference>
<organism evidence="1 2">
    <name type="scientific">Funneliformis caledonium</name>
    <dbReference type="NCBI Taxonomy" id="1117310"/>
    <lineage>
        <taxon>Eukaryota</taxon>
        <taxon>Fungi</taxon>
        <taxon>Fungi incertae sedis</taxon>
        <taxon>Mucoromycota</taxon>
        <taxon>Glomeromycotina</taxon>
        <taxon>Glomeromycetes</taxon>
        <taxon>Glomerales</taxon>
        <taxon>Glomeraceae</taxon>
        <taxon>Funneliformis</taxon>
    </lineage>
</organism>
<dbReference type="SUPFAM" id="SSF48371">
    <property type="entry name" value="ARM repeat"/>
    <property type="match status" value="1"/>
</dbReference>
<reference evidence="1" key="1">
    <citation type="submission" date="2021-06" db="EMBL/GenBank/DDBJ databases">
        <authorList>
            <person name="Kallberg Y."/>
            <person name="Tangrot J."/>
            <person name="Rosling A."/>
        </authorList>
    </citation>
    <scope>NUCLEOTIDE SEQUENCE</scope>
    <source>
        <strain evidence="1">UK204</strain>
    </source>
</reference>
<dbReference type="OrthoDB" id="2444359at2759"/>
<accession>A0A9N9FLC3</accession>
<comment type="caution">
    <text evidence="1">The sequence shown here is derived from an EMBL/GenBank/DDBJ whole genome shotgun (WGS) entry which is preliminary data.</text>
</comment>
<dbReference type="Proteomes" id="UP000789570">
    <property type="component" value="Unassembled WGS sequence"/>
</dbReference>
<name>A0A9N9FLC3_9GLOM</name>
<evidence type="ECO:0000313" key="2">
    <source>
        <dbReference type="Proteomes" id="UP000789570"/>
    </source>
</evidence>